<feature type="signal peptide" evidence="4">
    <location>
        <begin position="1"/>
        <end position="24"/>
    </location>
</feature>
<dbReference type="NCBIfam" id="TIGR03170">
    <property type="entry name" value="flgA_cterm"/>
    <property type="match status" value="1"/>
</dbReference>
<name>A0ABU8XY90_9PROT</name>
<protein>
    <recommendedName>
        <fullName evidence="4">Flagella basal body P-ring formation protein FlgA</fullName>
    </recommendedName>
</protein>
<dbReference type="EMBL" id="JBBLZC010000057">
    <property type="protein sequence ID" value="MEK0086180.1"/>
    <property type="molecule type" value="Genomic_DNA"/>
</dbReference>
<comment type="function">
    <text evidence="4">Involved in the assembly process of the P-ring formation. It may associate with FlgF on the rod constituting a structure essential for the P-ring assembly or may act as a modulator protein for the P-ring assembly.</text>
</comment>
<dbReference type="InterPro" id="IPR039246">
    <property type="entry name" value="Flagellar_FlgA"/>
</dbReference>
<feature type="chain" id="PRO_5045012059" description="Flagella basal body P-ring formation protein FlgA" evidence="4">
    <location>
        <begin position="25"/>
        <end position="248"/>
    </location>
</feature>
<evidence type="ECO:0000259" key="5">
    <source>
        <dbReference type="SMART" id="SM00858"/>
    </source>
</evidence>
<keyword evidence="3 4" id="KW-0574">Periplasm</keyword>
<feature type="domain" description="SAF" evidence="5">
    <location>
        <begin position="118"/>
        <end position="180"/>
    </location>
</feature>
<dbReference type="RefSeq" id="WP_418162013.1">
    <property type="nucleotide sequence ID" value="NZ_JBBLZC010000057.1"/>
</dbReference>
<gene>
    <name evidence="6" type="primary">flgA</name>
    <name evidence="6" type="ORF">U1T56_23805</name>
</gene>
<dbReference type="Pfam" id="PF13144">
    <property type="entry name" value="ChapFlgA"/>
    <property type="match status" value="1"/>
</dbReference>
<comment type="similarity">
    <text evidence="4">Belongs to the FlgA family.</text>
</comment>
<evidence type="ECO:0000313" key="6">
    <source>
        <dbReference type="EMBL" id="MEK0086180.1"/>
    </source>
</evidence>
<dbReference type="PANTHER" id="PTHR36307">
    <property type="entry name" value="FLAGELLA BASAL BODY P-RING FORMATION PROTEIN FLGA"/>
    <property type="match status" value="1"/>
</dbReference>
<keyword evidence="6" id="KW-0966">Cell projection</keyword>
<dbReference type="Gene3D" id="3.90.1210.10">
    <property type="entry name" value="Antifreeze-like/N-acetylneuraminic acid synthase C-terminal domain"/>
    <property type="match status" value="1"/>
</dbReference>
<comment type="subcellular location">
    <subcellularLocation>
        <location evidence="1 4">Periplasm</location>
    </subcellularLocation>
</comment>
<evidence type="ECO:0000256" key="3">
    <source>
        <dbReference type="ARBA" id="ARBA00022764"/>
    </source>
</evidence>
<sequence length="248" mass="25819">MCRLPVSGLLALAWLCLGAGRPGAADTVLAPGEPLTPAVIADLVGAALAERGIAGRLAVTVETPASPLPNRAAAPMRIAITDLRYEARTGRYDARLTARLPTGQSGSVRSTGRAEELVDVAVLSRPVARGEIIGPEDVATKPFGITMLGADVLQRPEELVGMQAIRPLSAGRVLRVRDLAAPLLVRRGEPVTILFSRGGLEVTDAGVALDQGRLGETVRVQNTGSSEIRRAVVAGPRRVQVGMPGLAP</sequence>
<accession>A0ABU8XY90</accession>
<keyword evidence="7" id="KW-1185">Reference proteome</keyword>
<evidence type="ECO:0000256" key="2">
    <source>
        <dbReference type="ARBA" id="ARBA00022729"/>
    </source>
</evidence>
<dbReference type="SMART" id="SM00858">
    <property type="entry name" value="SAF"/>
    <property type="match status" value="1"/>
</dbReference>
<proteinExistence type="inferred from homology"/>
<evidence type="ECO:0000313" key="7">
    <source>
        <dbReference type="Proteomes" id="UP001375743"/>
    </source>
</evidence>
<dbReference type="InterPro" id="IPR013974">
    <property type="entry name" value="SAF"/>
</dbReference>
<dbReference type="InterPro" id="IPR017585">
    <property type="entry name" value="SAF_FlgA"/>
</dbReference>
<dbReference type="PANTHER" id="PTHR36307:SF1">
    <property type="entry name" value="FLAGELLA BASAL BODY P-RING FORMATION PROTEIN FLGA"/>
    <property type="match status" value="1"/>
</dbReference>
<evidence type="ECO:0000256" key="1">
    <source>
        <dbReference type="ARBA" id="ARBA00004418"/>
    </source>
</evidence>
<keyword evidence="4" id="KW-1005">Bacterial flagellum biogenesis</keyword>
<evidence type="ECO:0000256" key="4">
    <source>
        <dbReference type="RuleBase" id="RU362063"/>
    </source>
</evidence>
<keyword evidence="6" id="KW-0282">Flagellum</keyword>
<organism evidence="6 7">
    <name type="scientific">Benzoatithermus flavus</name>
    <dbReference type="NCBI Taxonomy" id="3108223"/>
    <lineage>
        <taxon>Bacteria</taxon>
        <taxon>Pseudomonadati</taxon>
        <taxon>Pseudomonadota</taxon>
        <taxon>Alphaproteobacteria</taxon>
        <taxon>Geminicoccales</taxon>
        <taxon>Geminicoccaceae</taxon>
        <taxon>Benzoatithermus</taxon>
    </lineage>
</organism>
<dbReference type="CDD" id="cd11614">
    <property type="entry name" value="SAF_CpaB_FlgA_like"/>
    <property type="match status" value="1"/>
</dbReference>
<dbReference type="Proteomes" id="UP001375743">
    <property type="component" value="Unassembled WGS sequence"/>
</dbReference>
<keyword evidence="6" id="KW-0969">Cilium</keyword>
<keyword evidence="2 4" id="KW-0732">Signal</keyword>
<reference evidence="6 7" key="1">
    <citation type="submission" date="2024-01" db="EMBL/GenBank/DDBJ databases">
        <title>Multi-omics insights into the function and evolution of sodium benzoate biodegradation pathways in Benzoatithermus flavus gen. nov., sp. nov. from hot spring.</title>
        <authorList>
            <person name="Hu C.-J."/>
            <person name="Li W.-J."/>
        </authorList>
    </citation>
    <scope>NUCLEOTIDE SEQUENCE [LARGE SCALE GENOMIC DNA]</scope>
    <source>
        <strain evidence="6 7">SYSU G07066</strain>
    </source>
</reference>
<comment type="caution">
    <text evidence="6">The sequence shown here is derived from an EMBL/GenBank/DDBJ whole genome shotgun (WGS) entry which is preliminary data.</text>
</comment>
<dbReference type="Gene3D" id="2.30.30.760">
    <property type="match status" value="1"/>
</dbReference>